<keyword evidence="2" id="KW-0808">Transferase</keyword>
<protein>
    <submittedName>
        <fullName evidence="2">Glyoxalase superfamily enzyme, possibly 3-demethylubiquinone-9 3-methyltransferase</fullName>
    </submittedName>
</protein>
<dbReference type="PIRSF" id="PIRSF021700">
    <property type="entry name" value="3_dmu_93_MTrfase"/>
    <property type="match status" value="1"/>
</dbReference>
<evidence type="ECO:0000259" key="1">
    <source>
        <dbReference type="Pfam" id="PF06983"/>
    </source>
</evidence>
<dbReference type="EMBL" id="FXBM01000001">
    <property type="protein sequence ID" value="SMH32676.1"/>
    <property type="molecule type" value="Genomic_DNA"/>
</dbReference>
<dbReference type="InterPro" id="IPR029068">
    <property type="entry name" value="Glyas_Bleomycin-R_OHBP_Dase"/>
</dbReference>
<dbReference type="PANTHER" id="PTHR33990">
    <property type="entry name" value="PROTEIN YJDN-RELATED"/>
    <property type="match status" value="1"/>
</dbReference>
<dbReference type="RefSeq" id="WP_085475250.1">
    <property type="nucleotide sequence ID" value="NZ_FXBM01000001.1"/>
</dbReference>
<evidence type="ECO:0000313" key="3">
    <source>
        <dbReference type="Proteomes" id="UP000193711"/>
    </source>
</evidence>
<dbReference type="Pfam" id="PF06983">
    <property type="entry name" value="3-dmu-9_3-mt"/>
    <property type="match status" value="1"/>
</dbReference>
<organism evidence="2 3">
    <name type="scientific">Rathayibacter oskolensis</name>
    <dbReference type="NCBI Taxonomy" id="1891671"/>
    <lineage>
        <taxon>Bacteria</taxon>
        <taxon>Bacillati</taxon>
        <taxon>Actinomycetota</taxon>
        <taxon>Actinomycetes</taxon>
        <taxon>Micrococcales</taxon>
        <taxon>Microbacteriaceae</taxon>
        <taxon>Rathayibacter</taxon>
    </lineage>
</organism>
<dbReference type="SUPFAM" id="SSF54593">
    <property type="entry name" value="Glyoxalase/Bleomycin resistance protein/Dihydroxybiphenyl dioxygenase"/>
    <property type="match status" value="1"/>
</dbReference>
<gene>
    <name evidence="2" type="ORF">SAMN06295885_0776</name>
</gene>
<dbReference type="Proteomes" id="UP000193711">
    <property type="component" value="Unassembled WGS sequence"/>
</dbReference>
<keyword evidence="3" id="KW-1185">Reference proteome</keyword>
<dbReference type="Gene3D" id="3.10.180.10">
    <property type="entry name" value="2,3-Dihydroxybiphenyl 1,2-Dioxygenase, domain 1"/>
    <property type="match status" value="1"/>
</dbReference>
<dbReference type="STRING" id="1891671.SAMN06295885_0776"/>
<evidence type="ECO:0000313" key="2">
    <source>
        <dbReference type="EMBL" id="SMH32676.1"/>
    </source>
</evidence>
<dbReference type="InterPro" id="IPR009725">
    <property type="entry name" value="3_dmu_93_MTrfase"/>
</dbReference>
<dbReference type="CDD" id="cd06588">
    <property type="entry name" value="PhnB_like"/>
    <property type="match status" value="1"/>
</dbReference>
<dbReference type="GO" id="GO:0032259">
    <property type="term" value="P:methylation"/>
    <property type="evidence" value="ECO:0007669"/>
    <property type="project" value="UniProtKB-KW"/>
</dbReference>
<accession>A0A1X7N7Q3</accession>
<reference evidence="3" key="1">
    <citation type="submission" date="2017-04" db="EMBL/GenBank/DDBJ databases">
        <authorList>
            <person name="Varghese N."/>
            <person name="Submissions S."/>
        </authorList>
    </citation>
    <scope>NUCLEOTIDE SEQUENCE [LARGE SCALE GENOMIC DNA]</scope>
    <source>
        <strain evidence="3">VKM Ac-2121</strain>
    </source>
</reference>
<dbReference type="OrthoDB" id="9806473at2"/>
<name>A0A1X7N7Q3_9MICO</name>
<dbReference type="GO" id="GO:0008168">
    <property type="term" value="F:methyltransferase activity"/>
    <property type="evidence" value="ECO:0007669"/>
    <property type="project" value="UniProtKB-KW"/>
</dbReference>
<dbReference type="InterPro" id="IPR028973">
    <property type="entry name" value="PhnB-like"/>
</dbReference>
<keyword evidence="2" id="KW-0489">Methyltransferase</keyword>
<feature type="domain" description="PhnB-like" evidence="1">
    <location>
        <begin position="4"/>
        <end position="116"/>
    </location>
</feature>
<proteinExistence type="predicted"/>
<dbReference type="AlphaFoldDB" id="A0A1X7N7Q3"/>
<dbReference type="PANTHER" id="PTHR33990:SF2">
    <property type="entry name" value="PHNB-LIKE DOMAIN-CONTAINING PROTEIN"/>
    <property type="match status" value="1"/>
</dbReference>
<keyword evidence="2" id="KW-0830">Ubiquinone</keyword>
<sequence>MGAVSTFLWFDDGAGEAADLYTSLIPNSRILDKQVLPEGSPSPGTVLTVSFELDGQSFQAMNAGPRFPFTEAISIVIAVDDQAELDRLWDALLADGGQESRCGWLKDRWGLWWQIVPRVLASLLSGSDPEGASRATQAMLAMGRLDIRALEEAYAGA</sequence>